<sequence length="60" mass="6780">MGKSRLGDRLVKPGLARGPVSWIYGKRRASDQKIDQLIVRSDRMEGKVITNNIDQGGWRV</sequence>
<dbReference type="Proteomes" id="UP000233365">
    <property type="component" value="Unassembled WGS sequence"/>
</dbReference>
<evidence type="ECO:0000313" key="2">
    <source>
        <dbReference type="Proteomes" id="UP000233365"/>
    </source>
</evidence>
<dbReference type="EMBL" id="PGTS01000001">
    <property type="protein sequence ID" value="PKR52445.1"/>
    <property type="molecule type" value="Genomic_DNA"/>
</dbReference>
<protein>
    <submittedName>
        <fullName evidence="1">Uncharacterized protein</fullName>
    </submittedName>
</protein>
<name>A0ABX4RDI3_9PROT</name>
<reference evidence="1 2" key="1">
    <citation type="submission" date="2017-11" db="EMBL/GenBank/DDBJ databases">
        <title>Biodiversity and function of Thalassospira species in the particle-attached aromatic-hydrocarbon-degrading consortia from the surface seawater of the China South Sea.</title>
        <authorList>
            <person name="Dong C."/>
            <person name="Liu R."/>
            <person name="Shao Z."/>
        </authorList>
    </citation>
    <scope>NUCLEOTIDE SEQUENCE [LARGE SCALE GENOMIC DNA]</scope>
    <source>
        <strain evidence="1 2">139Z-12</strain>
    </source>
</reference>
<proteinExistence type="predicted"/>
<organism evidence="1 2">
    <name type="scientific">Thalassospira povalilytica</name>
    <dbReference type="NCBI Taxonomy" id="732237"/>
    <lineage>
        <taxon>Bacteria</taxon>
        <taxon>Pseudomonadati</taxon>
        <taxon>Pseudomonadota</taxon>
        <taxon>Alphaproteobacteria</taxon>
        <taxon>Rhodospirillales</taxon>
        <taxon>Thalassospiraceae</taxon>
        <taxon>Thalassospira</taxon>
    </lineage>
</organism>
<keyword evidence="2" id="KW-1185">Reference proteome</keyword>
<accession>A0ABX4RDI3</accession>
<comment type="caution">
    <text evidence="1">The sequence shown here is derived from an EMBL/GenBank/DDBJ whole genome shotgun (WGS) entry which is preliminary data.</text>
</comment>
<evidence type="ECO:0000313" key="1">
    <source>
        <dbReference type="EMBL" id="PKR52445.1"/>
    </source>
</evidence>
<gene>
    <name evidence="1" type="ORF">CU041_02265</name>
</gene>